<dbReference type="NCBIfam" id="TIGR01201">
    <property type="entry name" value="HU_rel"/>
    <property type="match status" value="1"/>
</dbReference>
<evidence type="ECO:0000256" key="1">
    <source>
        <dbReference type="ARBA" id="ARBA00023125"/>
    </source>
</evidence>
<evidence type="ECO:0000259" key="2">
    <source>
        <dbReference type="Pfam" id="PF18291"/>
    </source>
</evidence>
<dbReference type="InterPro" id="IPR036388">
    <property type="entry name" value="WH-like_DNA-bd_sf"/>
</dbReference>
<dbReference type="AlphaFoldDB" id="A0A0F5JK01"/>
<reference evidence="3 4" key="1">
    <citation type="submission" date="2013-04" db="EMBL/GenBank/DDBJ databases">
        <title>The Genome Sequence of Parabacteroides gordonii DSM 23371.</title>
        <authorList>
            <consortium name="The Broad Institute Genomics Platform"/>
            <person name="Earl A."/>
            <person name="Ward D."/>
            <person name="Feldgarden M."/>
            <person name="Gevers D."/>
            <person name="Martens E."/>
            <person name="Sakamoto M."/>
            <person name="Benno Y."/>
            <person name="Suzuki N."/>
            <person name="Matsunaga N."/>
            <person name="Koshihara K."/>
            <person name="Seki M."/>
            <person name="Komiya H."/>
            <person name="Walker B."/>
            <person name="Young S."/>
            <person name="Zeng Q."/>
            <person name="Gargeya S."/>
            <person name="Fitzgerald M."/>
            <person name="Haas B."/>
            <person name="Abouelleil A."/>
            <person name="Allen A.W."/>
            <person name="Alvarado L."/>
            <person name="Arachchi H.M."/>
            <person name="Berlin A.M."/>
            <person name="Chapman S.B."/>
            <person name="Gainer-Dewar J."/>
            <person name="Goldberg J."/>
            <person name="Griggs A."/>
            <person name="Gujja S."/>
            <person name="Hansen M."/>
            <person name="Howarth C."/>
            <person name="Imamovic A."/>
            <person name="Ireland A."/>
            <person name="Larimer J."/>
            <person name="McCowan C."/>
            <person name="Murphy C."/>
            <person name="Pearson M."/>
            <person name="Poon T.W."/>
            <person name="Priest M."/>
            <person name="Roberts A."/>
            <person name="Saif S."/>
            <person name="Shea T."/>
            <person name="Sisk P."/>
            <person name="Sykes S."/>
            <person name="Wortman J."/>
            <person name="Nusbaum C."/>
            <person name="Birren B."/>
        </authorList>
    </citation>
    <scope>NUCLEOTIDE SEQUENCE [LARGE SCALE GENOMIC DNA]</scope>
    <source>
        <strain evidence="3 4">MS-1</strain>
    </source>
</reference>
<keyword evidence="1" id="KW-0238">DNA-binding</keyword>
<dbReference type="InterPro" id="IPR010992">
    <property type="entry name" value="IHF-like_DNA-bd_dom_sf"/>
</dbReference>
<sequence>MGAKYALYENPNPKGDGKKQPLHARIVPKGTIHTPEIAEEIADSCGYSTATTKGMLDALAKVISKNLRRGYTVELDDLGSFSISLKCRPVMDKKELRSWSVHFNNIHFKGSKKLKQRLTAIDLERDSDAGATSYSPEQRKGRMLRMMDDKEYFTASEYMRLNGCNRTTAIRDLNELMEDGRIKKLGHGKAVLYVPVNKKEQV</sequence>
<evidence type="ECO:0000313" key="3">
    <source>
        <dbReference type="EMBL" id="KKB57920.1"/>
    </source>
</evidence>
<proteinExistence type="predicted"/>
<dbReference type="InterPro" id="IPR005902">
    <property type="entry name" value="HU_DNA-bd_put"/>
</dbReference>
<name>A0A0F5JK01_9BACT</name>
<organism evidence="3 4">
    <name type="scientific">Parabacteroides gordonii MS-1 = DSM 23371</name>
    <dbReference type="NCBI Taxonomy" id="1203610"/>
    <lineage>
        <taxon>Bacteria</taxon>
        <taxon>Pseudomonadati</taxon>
        <taxon>Bacteroidota</taxon>
        <taxon>Bacteroidia</taxon>
        <taxon>Bacteroidales</taxon>
        <taxon>Tannerellaceae</taxon>
        <taxon>Parabacteroides</taxon>
    </lineage>
</organism>
<dbReference type="EMBL" id="AQHW01000011">
    <property type="protein sequence ID" value="KKB57920.1"/>
    <property type="molecule type" value="Genomic_DNA"/>
</dbReference>
<protein>
    <recommendedName>
        <fullName evidence="2">HU domain-containing protein</fullName>
    </recommendedName>
</protein>
<dbReference type="HOGENOM" id="CLU_078159_2_1_10"/>
<evidence type="ECO:0000313" key="4">
    <source>
        <dbReference type="Proteomes" id="UP000033035"/>
    </source>
</evidence>
<feature type="domain" description="HU" evidence="2">
    <location>
        <begin position="1"/>
        <end position="125"/>
    </location>
</feature>
<comment type="caution">
    <text evidence="3">The sequence shown here is derived from an EMBL/GenBank/DDBJ whole genome shotgun (WGS) entry which is preliminary data.</text>
</comment>
<dbReference type="STRING" id="1203610.HMPREF1536_01729"/>
<dbReference type="GO" id="GO:0003677">
    <property type="term" value="F:DNA binding"/>
    <property type="evidence" value="ECO:0007669"/>
    <property type="project" value="UniProtKB-KW"/>
</dbReference>
<dbReference type="SUPFAM" id="SSF47729">
    <property type="entry name" value="IHF-like DNA-binding proteins"/>
    <property type="match status" value="1"/>
</dbReference>
<dbReference type="Gene3D" id="1.10.10.10">
    <property type="entry name" value="Winged helix-like DNA-binding domain superfamily/Winged helix DNA-binding domain"/>
    <property type="match status" value="1"/>
</dbReference>
<dbReference type="RefSeq" id="WP_028726619.1">
    <property type="nucleotide sequence ID" value="NZ_AUAE01000009.1"/>
</dbReference>
<dbReference type="InterPro" id="IPR041607">
    <property type="entry name" value="HU-HIG"/>
</dbReference>
<dbReference type="Gene3D" id="4.10.520.10">
    <property type="entry name" value="IHF-like DNA-binding proteins"/>
    <property type="match status" value="1"/>
</dbReference>
<dbReference type="Proteomes" id="UP000033035">
    <property type="component" value="Unassembled WGS sequence"/>
</dbReference>
<dbReference type="PATRIC" id="fig|1203610.3.peg.1775"/>
<keyword evidence="4" id="KW-1185">Reference proteome</keyword>
<gene>
    <name evidence="3" type="ORF">HMPREF1536_01729</name>
</gene>
<accession>A0A0F5JK01</accession>
<dbReference type="Pfam" id="PF18291">
    <property type="entry name" value="HU-HIG"/>
    <property type="match status" value="1"/>
</dbReference>